<reference evidence="1 2" key="1">
    <citation type="journal article" date="2018" name="PLoS ONE">
        <title>The draft genome of Kipferlia bialata reveals reductive genome evolution in fornicate parasites.</title>
        <authorList>
            <person name="Tanifuji G."/>
            <person name="Takabayashi S."/>
            <person name="Kume K."/>
            <person name="Takagi M."/>
            <person name="Nakayama T."/>
            <person name="Kamikawa R."/>
            <person name="Inagaki Y."/>
            <person name="Hashimoto T."/>
        </authorList>
    </citation>
    <scope>NUCLEOTIDE SEQUENCE [LARGE SCALE GENOMIC DNA]</scope>
    <source>
        <strain evidence="1">NY0173</strain>
    </source>
</reference>
<accession>A0A9K3GHF6</accession>
<keyword evidence="2" id="KW-1185">Reference proteome</keyword>
<protein>
    <submittedName>
        <fullName evidence="1">Uncharacterized protein</fullName>
    </submittedName>
</protein>
<feature type="non-terminal residue" evidence="1">
    <location>
        <position position="12"/>
    </location>
</feature>
<organism evidence="1 2">
    <name type="scientific">Kipferlia bialata</name>
    <dbReference type="NCBI Taxonomy" id="797122"/>
    <lineage>
        <taxon>Eukaryota</taxon>
        <taxon>Metamonada</taxon>
        <taxon>Carpediemonas-like organisms</taxon>
        <taxon>Kipferlia</taxon>
    </lineage>
</organism>
<gene>
    <name evidence="1" type="ORF">KIPB_003688</name>
</gene>
<evidence type="ECO:0000313" key="2">
    <source>
        <dbReference type="Proteomes" id="UP000265618"/>
    </source>
</evidence>
<evidence type="ECO:0000313" key="1">
    <source>
        <dbReference type="EMBL" id="GIQ82530.1"/>
    </source>
</evidence>
<name>A0A9K3GHF6_9EUKA</name>
<sequence>MGIPSFFRWLST</sequence>
<proteinExistence type="predicted"/>
<comment type="caution">
    <text evidence="1">The sequence shown here is derived from an EMBL/GenBank/DDBJ whole genome shotgun (WGS) entry which is preliminary data.</text>
</comment>
<dbReference type="EMBL" id="BDIP01000727">
    <property type="protein sequence ID" value="GIQ82530.1"/>
    <property type="molecule type" value="Genomic_DNA"/>
</dbReference>
<dbReference type="Proteomes" id="UP000265618">
    <property type="component" value="Unassembled WGS sequence"/>
</dbReference>